<evidence type="ECO:0000313" key="2">
    <source>
        <dbReference type="Proteomes" id="UP000704712"/>
    </source>
</evidence>
<name>A0A8S9UVE5_PHYIN</name>
<evidence type="ECO:0000313" key="1">
    <source>
        <dbReference type="EMBL" id="KAF4144620.1"/>
    </source>
</evidence>
<evidence type="ECO:0008006" key="3">
    <source>
        <dbReference type="Google" id="ProtNLM"/>
    </source>
</evidence>
<dbReference type="Proteomes" id="UP000704712">
    <property type="component" value="Unassembled WGS sequence"/>
</dbReference>
<comment type="caution">
    <text evidence="1">The sequence shown here is derived from an EMBL/GenBank/DDBJ whole genome shotgun (WGS) entry which is preliminary data.</text>
</comment>
<gene>
    <name evidence="1" type="ORF">GN958_ATG06150</name>
</gene>
<sequence>NGFNTLWPEISALCREFDVEIFGNQIAWWTSDLSIHVLAFQFANLPLELTFVCQPAVVSGFRPFKQRLRSEWVLTVHRKKEDPTTFKRILPSRRDVIMWIMKAWKNLGGLKGGFAGLFTCSSEEPTSVEPVNGLVEELENLIAVSDSDERFESYSGDDV</sequence>
<organism evidence="1 2">
    <name type="scientific">Phytophthora infestans</name>
    <name type="common">Potato late blight agent</name>
    <name type="synonym">Botrytis infestans</name>
    <dbReference type="NCBI Taxonomy" id="4787"/>
    <lineage>
        <taxon>Eukaryota</taxon>
        <taxon>Sar</taxon>
        <taxon>Stramenopiles</taxon>
        <taxon>Oomycota</taxon>
        <taxon>Peronosporomycetes</taxon>
        <taxon>Peronosporales</taxon>
        <taxon>Peronosporaceae</taxon>
        <taxon>Phytophthora</taxon>
    </lineage>
</organism>
<feature type="non-terminal residue" evidence="1">
    <location>
        <position position="159"/>
    </location>
</feature>
<proteinExistence type="predicted"/>
<dbReference type="EMBL" id="JAACNO010000831">
    <property type="protein sequence ID" value="KAF4144620.1"/>
    <property type="molecule type" value="Genomic_DNA"/>
</dbReference>
<protein>
    <recommendedName>
        <fullName evidence="3">DDE-1 domain-containing protein</fullName>
    </recommendedName>
</protein>
<accession>A0A8S9UVE5</accession>
<reference evidence="1" key="1">
    <citation type="submission" date="2020-03" db="EMBL/GenBank/DDBJ databases">
        <title>Hybrid Assembly of Korean Phytophthora infestans isolates.</title>
        <authorList>
            <person name="Prokchorchik M."/>
            <person name="Lee Y."/>
            <person name="Seo J."/>
            <person name="Cho J.-H."/>
            <person name="Park Y.-E."/>
            <person name="Jang D.-C."/>
            <person name="Im J.-S."/>
            <person name="Choi J.-G."/>
            <person name="Park H.-J."/>
            <person name="Lee G.-B."/>
            <person name="Lee Y.-G."/>
            <person name="Hong S.-Y."/>
            <person name="Cho K."/>
            <person name="Sohn K.H."/>
        </authorList>
    </citation>
    <scope>NUCLEOTIDE SEQUENCE</scope>
    <source>
        <strain evidence="1">KR_2_A2</strain>
    </source>
</reference>
<dbReference type="AlphaFoldDB" id="A0A8S9UVE5"/>